<reference evidence="1 2" key="1">
    <citation type="submission" date="2024-09" db="EMBL/GenBank/DDBJ databases">
        <authorList>
            <person name="Sun Q."/>
            <person name="Mori K."/>
        </authorList>
    </citation>
    <scope>NUCLEOTIDE SEQUENCE [LARGE SCALE GENOMIC DNA]</scope>
    <source>
        <strain evidence="1 2">TBRC 7907</strain>
    </source>
</reference>
<protein>
    <submittedName>
        <fullName evidence="1">DUF3558 family protein</fullName>
    </submittedName>
</protein>
<dbReference type="EMBL" id="JBHLZU010000015">
    <property type="protein sequence ID" value="MFB9905923.1"/>
    <property type="molecule type" value="Genomic_DNA"/>
</dbReference>
<evidence type="ECO:0000313" key="1">
    <source>
        <dbReference type="EMBL" id="MFB9905923.1"/>
    </source>
</evidence>
<gene>
    <name evidence="1" type="ORF">ACFFQA_18465</name>
</gene>
<comment type="caution">
    <text evidence="1">The sequence shown here is derived from an EMBL/GenBank/DDBJ whole genome shotgun (WGS) entry which is preliminary data.</text>
</comment>
<dbReference type="Proteomes" id="UP001589693">
    <property type="component" value="Unassembled WGS sequence"/>
</dbReference>
<keyword evidence="2" id="KW-1185">Reference proteome</keyword>
<dbReference type="InterPro" id="IPR024520">
    <property type="entry name" value="DUF3558"/>
</dbReference>
<organism evidence="1 2">
    <name type="scientific">Allokutzneria oryzae</name>
    <dbReference type="NCBI Taxonomy" id="1378989"/>
    <lineage>
        <taxon>Bacteria</taxon>
        <taxon>Bacillati</taxon>
        <taxon>Actinomycetota</taxon>
        <taxon>Actinomycetes</taxon>
        <taxon>Pseudonocardiales</taxon>
        <taxon>Pseudonocardiaceae</taxon>
        <taxon>Allokutzneria</taxon>
    </lineage>
</organism>
<dbReference type="Pfam" id="PF12079">
    <property type="entry name" value="DUF3558"/>
    <property type="match status" value="1"/>
</dbReference>
<accession>A0ABV6A0D7</accession>
<sequence>MGFGGICVVVGMLLGSTACGVPDVGEPVALSGIQPGVVTDWHRVDPCGFVDPALPGRYGAAPRIEPFDFSSCEIPVAATGGGTIYLGIATDNRLDDENELPVLGRDFTRRGAMRVAEPRPFEDTCTSSVVFPDLRYIEASAVPKGGAKADSCGIAAALADSVVATVQQGRHRFLAAPDSSWVHVDPCDLLTGEQVAVVAGTVAADVKHGANRHNCRWGASRPSYTGVVVNIGAATNRLTDVHDLAGRPTQIRAEAAEAPLPPACRVNTQHIGFASDKVETIAVAVFAPKDPEWLCETARGLAEKVWAKLPRTP</sequence>
<proteinExistence type="predicted"/>
<evidence type="ECO:0000313" key="2">
    <source>
        <dbReference type="Proteomes" id="UP001589693"/>
    </source>
</evidence>
<name>A0ABV6A0D7_9PSEU</name>
<dbReference type="RefSeq" id="WP_377853390.1">
    <property type="nucleotide sequence ID" value="NZ_JBHLZU010000015.1"/>
</dbReference>